<protein>
    <recommendedName>
        <fullName evidence="2">NAD(P)-binding domain-containing protein</fullName>
    </recommendedName>
</protein>
<evidence type="ECO:0008006" key="2">
    <source>
        <dbReference type="Google" id="ProtNLM"/>
    </source>
</evidence>
<sequence>MQLAIYKKFQPSVLIHLATESYVD</sequence>
<organism evidence="1">
    <name type="scientific">marine metagenome</name>
    <dbReference type="NCBI Taxonomy" id="408172"/>
    <lineage>
        <taxon>unclassified sequences</taxon>
        <taxon>metagenomes</taxon>
        <taxon>ecological metagenomes</taxon>
    </lineage>
</organism>
<gene>
    <name evidence="1" type="ORF">METZ01_LOCUS129603</name>
</gene>
<proteinExistence type="predicted"/>
<accession>A0A381YI82</accession>
<evidence type="ECO:0000313" key="1">
    <source>
        <dbReference type="EMBL" id="SVA76749.1"/>
    </source>
</evidence>
<name>A0A381YI82_9ZZZZ</name>
<dbReference type="EMBL" id="UINC01018301">
    <property type="protein sequence ID" value="SVA76749.1"/>
    <property type="molecule type" value="Genomic_DNA"/>
</dbReference>
<reference evidence="1" key="1">
    <citation type="submission" date="2018-05" db="EMBL/GenBank/DDBJ databases">
        <authorList>
            <person name="Lanie J.A."/>
            <person name="Ng W.-L."/>
            <person name="Kazmierczak K.M."/>
            <person name="Andrzejewski T.M."/>
            <person name="Davidsen T.M."/>
            <person name="Wayne K.J."/>
            <person name="Tettelin H."/>
            <person name="Glass J.I."/>
            <person name="Rusch D."/>
            <person name="Podicherti R."/>
            <person name="Tsui H.-C.T."/>
            <person name="Winkler M.E."/>
        </authorList>
    </citation>
    <scope>NUCLEOTIDE SEQUENCE</scope>
</reference>
<dbReference type="AlphaFoldDB" id="A0A381YI82"/>